<keyword evidence="11" id="KW-1185">Reference proteome</keyword>
<dbReference type="InterPro" id="IPR002477">
    <property type="entry name" value="Peptidoglycan-bd-like"/>
</dbReference>
<evidence type="ECO:0000256" key="8">
    <source>
        <dbReference type="SAM" id="SignalP"/>
    </source>
</evidence>
<evidence type="ECO:0000256" key="5">
    <source>
        <dbReference type="ARBA" id="ARBA00022984"/>
    </source>
</evidence>
<feature type="signal peptide" evidence="8">
    <location>
        <begin position="1"/>
        <end position="21"/>
    </location>
</feature>
<accession>A0A5C4N2U2</accession>
<dbReference type="GO" id="GO:0016740">
    <property type="term" value="F:transferase activity"/>
    <property type="evidence" value="ECO:0007669"/>
    <property type="project" value="UniProtKB-KW"/>
</dbReference>
<dbReference type="InterPro" id="IPR005490">
    <property type="entry name" value="LD_TPept_cat_dom"/>
</dbReference>
<dbReference type="Gene3D" id="2.40.440.10">
    <property type="entry name" value="L,D-transpeptidase catalytic domain-like"/>
    <property type="match status" value="1"/>
</dbReference>
<dbReference type="GO" id="GO:0071972">
    <property type="term" value="F:peptidoglycan L,D-transpeptidase activity"/>
    <property type="evidence" value="ECO:0007669"/>
    <property type="project" value="TreeGrafter"/>
</dbReference>
<evidence type="ECO:0000256" key="1">
    <source>
        <dbReference type="ARBA" id="ARBA00004752"/>
    </source>
</evidence>
<reference evidence="10 11" key="1">
    <citation type="submission" date="2019-06" db="EMBL/GenBank/DDBJ databases">
        <title>YIM 131921 draft genome.</title>
        <authorList>
            <person name="Jiang L."/>
        </authorList>
    </citation>
    <scope>NUCLEOTIDE SEQUENCE [LARGE SCALE GENOMIC DNA]</scope>
    <source>
        <strain evidence="10 11">YIM 131921</strain>
    </source>
</reference>
<comment type="caution">
    <text evidence="10">The sequence shown here is derived from an EMBL/GenBank/DDBJ whole genome shotgun (WGS) entry which is preliminary data.</text>
</comment>
<dbReference type="GO" id="GO:0018104">
    <property type="term" value="P:peptidoglycan-protein cross-linking"/>
    <property type="evidence" value="ECO:0007669"/>
    <property type="project" value="TreeGrafter"/>
</dbReference>
<sequence>MSRFRSALPVILVVSAGPAGAQLVVTPEAIEAANYIAGDLPDDPSPLTAKLQILLDRAGISPGVIDGRKGGMSESAIRAFEARQGLPVDGVIDAVVWDALGGPYSPSVLQLHTITPEDMANIVSSLPEDYAQLAAMDWLGYRRTSEMLAERFHMDEDFLLSMNPSARFVAGETIVAADPGAFTGGSVARVEVRKGESRLAAFDDFGQMLANYPVTIGSSFTPSPEGLVEVTAIAHLPTYHYDPENFVQGENTDPLVLPPGPNGPVGSVWIDLSKPTYGLHGTPEPSVLFQRASHGCVRLTNWDAEELASLVREGTVVEFVE</sequence>
<dbReference type="PANTHER" id="PTHR30582">
    <property type="entry name" value="L,D-TRANSPEPTIDASE"/>
    <property type="match status" value="1"/>
</dbReference>
<evidence type="ECO:0000313" key="11">
    <source>
        <dbReference type="Proteomes" id="UP000305887"/>
    </source>
</evidence>
<keyword evidence="8" id="KW-0732">Signal</keyword>
<dbReference type="SUPFAM" id="SSF47090">
    <property type="entry name" value="PGBD-like"/>
    <property type="match status" value="1"/>
</dbReference>
<evidence type="ECO:0000256" key="2">
    <source>
        <dbReference type="ARBA" id="ARBA00005992"/>
    </source>
</evidence>
<gene>
    <name evidence="10" type="ORF">FHG66_07450</name>
</gene>
<keyword evidence="6 7" id="KW-0961">Cell wall biogenesis/degradation</keyword>
<evidence type="ECO:0000259" key="9">
    <source>
        <dbReference type="PROSITE" id="PS52029"/>
    </source>
</evidence>
<feature type="active site" description="Proton donor/acceptor" evidence="7">
    <location>
        <position position="280"/>
    </location>
</feature>
<dbReference type="InterPro" id="IPR038063">
    <property type="entry name" value="Transpep_catalytic_dom"/>
</dbReference>
<dbReference type="Gene3D" id="1.10.101.10">
    <property type="entry name" value="PGBD-like superfamily/PGBD"/>
    <property type="match status" value="1"/>
</dbReference>
<dbReference type="PANTHER" id="PTHR30582:SF30">
    <property type="entry name" value="BLR4375 PROTEIN"/>
    <property type="match status" value="1"/>
</dbReference>
<keyword evidence="3" id="KW-0808">Transferase</keyword>
<dbReference type="InterPro" id="IPR036366">
    <property type="entry name" value="PGBDSf"/>
</dbReference>
<evidence type="ECO:0000256" key="6">
    <source>
        <dbReference type="ARBA" id="ARBA00023316"/>
    </source>
</evidence>
<dbReference type="Proteomes" id="UP000305887">
    <property type="component" value="Unassembled WGS sequence"/>
</dbReference>
<dbReference type="OrthoDB" id="9787225at2"/>
<dbReference type="InterPro" id="IPR036365">
    <property type="entry name" value="PGBD-like_sf"/>
</dbReference>
<evidence type="ECO:0000256" key="4">
    <source>
        <dbReference type="ARBA" id="ARBA00022960"/>
    </source>
</evidence>
<evidence type="ECO:0000256" key="7">
    <source>
        <dbReference type="PROSITE-ProRule" id="PRU01373"/>
    </source>
</evidence>
<dbReference type="CDD" id="cd16913">
    <property type="entry name" value="YkuD_like"/>
    <property type="match status" value="1"/>
</dbReference>
<dbReference type="AlphaFoldDB" id="A0A5C4N2U2"/>
<keyword evidence="4 7" id="KW-0133">Cell shape</keyword>
<evidence type="ECO:0000256" key="3">
    <source>
        <dbReference type="ARBA" id="ARBA00022679"/>
    </source>
</evidence>
<keyword evidence="5 7" id="KW-0573">Peptidoglycan synthesis</keyword>
<dbReference type="PROSITE" id="PS52029">
    <property type="entry name" value="LD_TPASE"/>
    <property type="match status" value="1"/>
</dbReference>
<dbReference type="GO" id="GO:0008360">
    <property type="term" value="P:regulation of cell shape"/>
    <property type="evidence" value="ECO:0007669"/>
    <property type="project" value="UniProtKB-UniRule"/>
</dbReference>
<comment type="similarity">
    <text evidence="2">Belongs to the YkuD family.</text>
</comment>
<dbReference type="Pfam" id="PF03734">
    <property type="entry name" value="YkuD"/>
    <property type="match status" value="1"/>
</dbReference>
<protein>
    <submittedName>
        <fullName evidence="10">Murein L,D-transpeptidase</fullName>
    </submittedName>
</protein>
<dbReference type="EMBL" id="VDFU01000006">
    <property type="protein sequence ID" value="TNC50798.1"/>
    <property type="molecule type" value="Genomic_DNA"/>
</dbReference>
<dbReference type="UniPathway" id="UPA00219"/>
<dbReference type="RefSeq" id="WP_139076119.1">
    <property type="nucleotide sequence ID" value="NZ_VDFU01000006.1"/>
</dbReference>
<dbReference type="GO" id="GO:0071555">
    <property type="term" value="P:cell wall organization"/>
    <property type="evidence" value="ECO:0007669"/>
    <property type="project" value="UniProtKB-UniRule"/>
</dbReference>
<evidence type="ECO:0000313" key="10">
    <source>
        <dbReference type="EMBL" id="TNC50798.1"/>
    </source>
</evidence>
<feature type="chain" id="PRO_5023032597" evidence="8">
    <location>
        <begin position="22"/>
        <end position="321"/>
    </location>
</feature>
<name>A0A5C4N2U2_9RHOB</name>
<dbReference type="InterPro" id="IPR050979">
    <property type="entry name" value="LD-transpeptidase"/>
</dbReference>
<comment type="pathway">
    <text evidence="1 7">Cell wall biogenesis; peptidoglycan biosynthesis.</text>
</comment>
<proteinExistence type="inferred from homology"/>
<organism evidence="10 11">
    <name type="scientific">Rubellimicrobium rubrum</name>
    <dbReference type="NCBI Taxonomy" id="2585369"/>
    <lineage>
        <taxon>Bacteria</taxon>
        <taxon>Pseudomonadati</taxon>
        <taxon>Pseudomonadota</taxon>
        <taxon>Alphaproteobacteria</taxon>
        <taxon>Rhodobacterales</taxon>
        <taxon>Roseobacteraceae</taxon>
        <taxon>Rubellimicrobium</taxon>
    </lineage>
</organism>
<dbReference type="SUPFAM" id="SSF141523">
    <property type="entry name" value="L,D-transpeptidase catalytic domain-like"/>
    <property type="match status" value="1"/>
</dbReference>
<dbReference type="GO" id="GO:0005576">
    <property type="term" value="C:extracellular region"/>
    <property type="evidence" value="ECO:0007669"/>
    <property type="project" value="TreeGrafter"/>
</dbReference>
<dbReference type="Pfam" id="PF01471">
    <property type="entry name" value="PG_binding_1"/>
    <property type="match status" value="1"/>
</dbReference>
<feature type="active site" description="Nucleophile" evidence="7">
    <location>
        <position position="296"/>
    </location>
</feature>
<feature type="domain" description="L,D-TPase catalytic" evidence="9">
    <location>
        <begin position="188"/>
        <end position="320"/>
    </location>
</feature>